<reference evidence="2 3" key="1">
    <citation type="journal article" date="2011" name="Stand. Genomic Sci.">
        <title>Complete genome sequence of Deinococcus maricopensis type strain (LB-34).</title>
        <authorList>
            <person name="Pukall R."/>
            <person name="Zeytun A."/>
            <person name="Lucas S."/>
            <person name="Lapidus A."/>
            <person name="Hammon N."/>
            <person name="Deshpande S."/>
            <person name="Nolan M."/>
            <person name="Cheng J.F."/>
            <person name="Pitluck S."/>
            <person name="Liolios K."/>
            <person name="Pagani I."/>
            <person name="Mikhailova N."/>
            <person name="Ivanova N."/>
            <person name="Mavromatis K."/>
            <person name="Pati A."/>
            <person name="Tapia R."/>
            <person name="Han C."/>
            <person name="Goodwin L."/>
            <person name="Chen A."/>
            <person name="Palaniappan K."/>
            <person name="Land M."/>
            <person name="Hauser L."/>
            <person name="Chang Y.J."/>
            <person name="Jeffries C.D."/>
            <person name="Brambilla E.M."/>
            <person name="Rohde M."/>
            <person name="Goker M."/>
            <person name="Detter J.C."/>
            <person name="Woyke T."/>
            <person name="Bristow J."/>
            <person name="Eisen J.A."/>
            <person name="Markowitz V."/>
            <person name="Hugenholtz P."/>
            <person name="Kyrpides N.C."/>
            <person name="Klenk H.P."/>
        </authorList>
    </citation>
    <scope>NUCLEOTIDE SEQUENCE [LARGE SCALE GENOMIC DNA]</scope>
    <source>
        <strain evidence="3">DSM 21211 / LMG 22137 / NRRL B-23946 / LB-34</strain>
    </source>
</reference>
<accession>E8U6W4</accession>
<gene>
    <name evidence="2" type="ordered locus">Deima_1151</name>
</gene>
<reference evidence="3" key="2">
    <citation type="submission" date="2011-01" db="EMBL/GenBank/DDBJ databases">
        <title>The complete genome of Deinococcus maricopensis DSM 21211.</title>
        <authorList>
            <consortium name="US DOE Joint Genome Institute (JGI-PGF)"/>
            <person name="Lucas S."/>
            <person name="Copeland A."/>
            <person name="Lapidus A."/>
            <person name="Goodwin L."/>
            <person name="Pitluck S."/>
            <person name="Kyrpides N."/>
            <person name="Mavromatis K."/>
            <person name="Pagani I."/>
            <person name="Ivanova N."/>
            <person name="Ovchinnikova G."/>
            <person name="Zeytun A."/>
            <person name="Detter J.C."/>
            <person name="Han C."/>
            <person name="Land M."/>
            <person name="Hauser L."/>
            <person name="Markowitz V."/>
            <person name="Cheng J.-F."/>
            <person name="Hugenholtz P."/>
            <person name="Woyke T."/>
            <person name="Wu D."/>
            <person name="Pukall R."/>
            <person name="Gehrich-Schroeter G."/>
            <person name="Brambilla E."/>
            <person name="Klenk H.-P."/>
            <person name="Eisen J.A."/>
        </authorList>
    </citation>
    <scope>NUCLEOTIDE SEQUENCE [LARGE SCALE GENOMIC DNA]</scope>
    <source>
        <strain evidence="3">DSM 21211 / LMG 22137 / NRRL B-23946 / LB-34</strain>
    </source>
</reference>
<dbReference type="Proteomes" id="UP000008635">
    <property type="component" value="Chromosome"/>
</dbReference>
<evidence type="ECO:0000256" key="1">
    <source>
        <dbReference type="SAM" id="Phobius"/>
    </source>
</evidence>
<evidence type="ECO:0008006" key="4">
    <source>
        <dbReference type="Google" id="ProtNLM"/>
    </source>
</evidence>
<feature type="transmembrane region" description="Helical" evidence="1">
    <location>
        <begin position="6"/>
        <end position="27"/>
    </location>
</feature>
<sequence precursor="true">MDKYSVYVLIVYAVTFIVLFGYLYFVWSRLWHERAQQPEDRA</sequence>
<proteinExistence type="predicted"/>
<keyword evidence="1" id="KW-0472">Membrane</keyword>
<name>E8U6W4_DEIML</name>
<dbReference type="AlphaFoldDB" id="E8U6W4"/>
<dbReference type="EMBL" id="CP002454">
    <property type="protein sequence ID" value="ADV66803.1"/>
    <property type="molecule type" value="Genomic_DNA"/>
</dbReference>
<protein>
    <recommendedName>
        <fullName evidence="4">Heme exporter protein D</fullName>
    </recommendedName>
</protein>
<evidence type="ECO:0000313" key="2">
    <source>
        <dbReference type="EMBL" id="ADV66803.1"/>
    </source>
</evidence>
<dbReference type="HOGENOM" id="CLU_3250386_0_0_0"/>
<evidence type="ECO:0000313" key="3">
    <source>
        <dbReference type="Proteomes" id="UP000008635"/>
    </source>
</evidence>
<keyword evidence="3" id="KW-1185">Reference proteome</keyword>
<keyword evidence="1" id="KW-0812">Transmembrane</keyword>
<organism evidence="2 3">
    <name type="scientific">Deinococcus maricopensis (strain DSM 21211 / LMG 22137 / NRRL B-23946 / LB-34)</name>
    <dbReference type="NCBI Taxonomy" id="709986"/>
    <lineage>
        <taxon>Bacteria</taxon>
        <taxon>Thermotogati</taxon>
        <taxon>Deinococcota</taxon>
        <taxon>Deinococci</taxon>
        <taxon>Deinococcales</taxon>
        <taxon>Deinococcaceae</taxon>
        <taxon>Deinococcus</taxon>
    </lineage>
</organism>
<dbReference type="KEGG" id="dmr:Deima_1151"/>
<keyword evidence="1" id="KW-1133">Transmembrane helix</keyword>
<dbReference type="RefSeq" id="WP_013556308.1">
    <property type="nucleotide sequence ID" value="NC_014958.1"/>
</dbReference>